<keyword evidence="2" id="KW-0472">Membrane</keyword>
<keyword evidence="3" id="KW-0732">Signal</keyword>
<dbReference type="AlphaFoldDB" id="A0A835SKB0"/>
<accession>A0A835SKB0</accession>
<sequence length="774" mass="74515">MAQTTRRCPGPAFVVGLTATLALLACAISAAAVAESHVQHVRDCPQPSCAESHITRSGDGGAAVGSPASELAALDGTRADTPACCTAVTGSESSIPNAEDGEGAGDARAGRGQQQLLQALDSAGSLATASEAVAAAFSGGGAASGAQAGAAASSSDSSATAAGLVAGPGAGADSAATLGAASAGGFAAATATAFGTAAAAGQSDTTASSPSFSDPNLASSAVTSAPTHMGADGVDVSARRALAAAVYPSSATNGSASATFPSAAFGAWCAADAACAAAGSLNLTLLHYTDAASVAAITDAVLNWPSPLSAAAGSGLSVTGQALVSGVVELQLEAYPAKQNMPICSAASGSGSCAATLTIPLTSGAVDVTKSTACIRLEPTILGTGYQAVGYPTGGTDGTAVVGIIINNQLRCNTTKFGKHVIMQYRQTAAVPPSPPATSPPPPPAPPPPLNATGAVLTSEVQLKVKLVVGVSFDDLKASNSTLAQLKSSLESSLVSSLNSQVPALLLFSRSLASASSGTITRISRYEGATTTAVTVEFVIRVPAGATEAQVSALMSYLTSNTNSIFAGSLYASKFMGPAAVTRVVADDGAGISVGGAVGIALGCLAAFVLLLGGAYGLYRYRAYQALLPKRPDGDWDEYGLEVVQPRGKSDSSSGGRAARRERRAKPSAVVPMESEAAAVVPPPWAGANAPTAMEPAAAAGAPLQTSIPGSVVGGGAGEGPGAAGAAGGGGGGGGGAAVGGAGGQLSEGGGTAPGGGGGGGGPKSEADLRAGWG</sequence>
<evidence type="ECO:0000256" key="2">
    <source>
        <dbReference type="SAM" id="Phobius"/>
    </source>
</evidence>
<evidence type="ECO:0000313" key="4">
    <source>
        <dbReference type="EMBL" id="KAG2423919.1"/>
    </source>
</evidence>
<evidence type="ECO:0000256" key="1">
    <source>
        <dbReference type="SAM" id="MobiDB-lite"/>
    </source>
</evidence>
<feature type="region of interest" description="Disordered" evidence="1">
    <location>
        <begin position="642"/>
        <end position="677"/>
    </location>
</feature>
<dbReference type="EMBL" id="JAEHOD010000131">
    <property type="protein sequence ID" value="KAG2423919.1"/>
    <property type="molecule type" value="Genomic_DNA"/>
</dbReference>
<feature type="region of interest" description="Disordered" evidence="1">
    <location>
        <begin position="88"/>
        <end position="110"/>
    </location>
</feature>
<feature type="signal peptide" evidence="3">
    <location>
        <begin position="1"/>
        <end position="34"/>
    </location>
</feature>
<proteinExistence type="predicted"/>
<feature type="transmembrane region" description="Helical" evidence="2">
    <location>
        <begin position="597"/>
        <end position="619"/>
    </location>
</feature>
<feature type="compositionally biased region" description="Gly residues" evidence="1">
    <location>
        <begin position="724"/>
        <end position="763"/>
    </location>
</feature>
<comment type="caution">
    <text evidence="4">The sequence shown here is derived from an EMBL/GenBank/DDBJ whole genome shotgun (WGS) entry which is preliminary data.</text>
</comment>
<keyword evidence="2" id="KW-1133">Transmembrane helix</keyword>
<name>A0A835SKB0_9CHLO</name>
<organism evidence="4 5">
    <name type="scientific">Chlamydomonas schloesseri</name>
    <dbReference type="NCBI Taxonomy" id="2026947"/>
    <lineage>
        <taxon>Eukaryota</taxon>
        <taxon>Viridiplantae</taxon>
        <taxon>Chlorophyta</taxon>
        <taxon>core chlorophytes</taxon>
        <taxon>Chlorophyceae</taxon>
        <taxon>CS clade</taxon>
        <taxon>Chlamydomonadales</taxon>
        <taxon>Chlamydomonadaceae</taxon>
        <taxon>Chlamydomonas</taxon>
    </lineage>
</organism>
<feature type="compositionally biased region" description="Basic and acidic residues" evidence="1">
    <location>
        <begin position="765"/>
        <end position="774"/>
    </location>
</feature>
<feature type="compositionally biased region" description="Pro residues" evidence="1">
    <location>
        <begin position="432"/>
        <end position="450"/>
    </location>
</feature>
<keyword evidence="2" id="KW-0812">Transmembrane</keyword>
<keyword evidence="5" id="KW-1185">Reference proteome</keyword>
<dbReference type="PROSITE" id="PS51257">
    <property type="entry name" value="PROKAR_LIPOPROTEIN"/>
    <property type="match status" value="1"/>
</dbReference>
<evidence type="ECO:0000313" key="5">
    <source>
        <dbReference type="Proteomes" id="UP000613740"/>
    </source>
</evidence>
<protein>
    <submittedName>
        <fullName evidence="4">Uncharacterized protein</fullName>
    </submittedName>
</protein>
<dbReference type="Proteomes" id="UP000613740">
    <property type="component" value="Unassembled WGS sequence"/>
</dbReference>
<reference evidence="4" key="1">
    <citation type="journal article" date="2020" name="bioRxiv">
        <title>Comparative genomics of Chlamydomonas.</title>
        <authorList>
            <person name="Craig R.J."/>
            <person name="Hasan A.R."/>
            <person name="Ness R.W."/>
            <person name="Keightley P.D."/>
        </authorList>
    </citation>
    <scope>NUCLEOTIDE SEQUENCE</scope>
    <source>
        <strain evidence="4">CCAP 11/173</strain>
    </source>
</reference>
<feature type="compositionally biased region" description="Low complexity" evidence="1">
    <location>
        <begin position="667"/>
        <end position="677"/>
    </location>
</feature>
<evidence type="ECO:0000256" key="3">
    <source>
        <dbReference type="SAM" id="SignalP"/>
    </source>
</evidence>
<gene>
    <name evidence="4" type="ORF">HYH02_015258</name>
</gene>
<feature type="chain" id="PRO_5032345176" evidence="3">
    <location>
        <begin position="35"/>
        <end position="774"/>
    </location>
</feature>
<feature type="region of interest" description="Disordered" evidence="1">
    <location>
        <begin position="724"/>
        <end position="774"/>
    </location>
</feature>
<dbReference type="OrthoDB" id="549774at2759"/>
<feature type="region of interest" description="Disordered" evidence="1">
    <location>
        <begin position="429"/>
        <end position="451"/>
    </location>
</feature>